<proteinExistence type="predicted"/>
<dbReference type="InterPro" id="IPR010239">
    <property type="entry name" value="CHP02001"/>
</dbReference>
<dbReference type="NCBIfam" id="TIGR02001">
    <property type="entry name" value="gcw_chp"/>
    <property type="match status" value="1"/>
</dbReference>
<comment type="caution">
    <text evidence="2">The sequence shown here is derived from an EMBL/GenBank/DDBJ whole genome shotgun (WGS) entry which is preliminary data.</text>
</comment>
<name>A0A554WEB6_9BURK</name>
<dbReference type="Pfam" id="PF09694">
    <property type="entry name" value="Gcw_chp"/>
    <property type="match status" value="1"/>
</dbReference>
<gene>
    <name evidence="2" type="ORF">Taqua_02234</name>
</gene>
<dbReference type="RefSeq" id="WP_165908687.1">
    <property type="nucleotide sequence ID" value="NZ_VJNA01000034.1"/>
</dbReference>
<evidence type="ECO:0000313" key="3">
    <source>
        <dbReference type="Proteomes" id="UP000318554"/>
    </source>
</evidence>
<organism evidence="2 3">
    <name type="scientific">Tepidimonas aquatica</name>
    <dbReference type="NCBI Taxonomy" id="247482"/>
    <lineage>
        <taxon>Bacteria</taxon>
        <taxon>Pseudomonadati</taxon>
        <taxon>Pseudomonadota</taxon>
        <taxon>Betaproteobacteria</taxon>
        <taxon>Burkholderiales</taxon>
        <taxon>Tepidimonas</taxon>
    </lineage>
</organism>
<dbReference type="EMBL" id="VJNA01000034">
    <property type="protein sequence ID" value="TSE21916.1"/>
    <property type="molecule type" value="Genomic_DNA"/>
</dbReference>
<evidence type="ECO:0000313" key="2">
    <source>
        <dbReference type="EMBL" id="TSE21916.1"/>
    </source>
</evidence>
<feature type="signal peptide" evidence="1">
    <location>
        <begin position="1"/>
        <end position="28"/>
    </location>
</feature>
<accession>A0A554WEB6</accession>
<keyword evidence="1" id="KW-0732">Signal</keyword>
<keyword evidence="3" id="KW-1185">Reference proteome</keyword>
<evidence type="ECO:0000256" key="1">
    <source>
        <dbReference type="SAM" id="SignalP"/>
    </source>
</evidence>
<feature type="chain" id="PRO_5021872222" evidence="1">
    <location>
        <begin position="29"/>
        <end position="267"/>
    </location>
</feature>
<sequence length="267" mass="28358">MHHFACTLRRLAGLSAAALALAPGLAWSQSGDENRDASAVTVSGTATLTSDYLFRGLTQTGGKPAVQAGVELGGKAGFYAGSSGSNVGWLQDYQGYRAGSLELDLYGGWRFKPDEATTFDVGLIHYRYPGSRPAGVVRADTTELLVGAAWRQLAAKLYVSAGDTFGFDAPAGSTYLDLSAAVPIGDGPWTIDLHAGRQRFRGAAGPFSYTDWKLGVRYDASTIGPAWNGTTVSLQYTDTNADRALWTDLNGVNMGRARLSVILTRSF</sequence>
<reference evidence="2 3" key="1">
    <citation type="submission" date="2019-07" db="EMBL/GenBank/DDBJ databases">
        <title>Tepidimonas aquatica CLN-1 draft genome.</title>
        <authorList>
            <person name="Da Costa M.S."/>
            <person name="Froufe H.J.C."/>
            <person name="Egas C."/>
            <person name="Albuquerque L."/>
        </authorList>
    </citation>
    <scope>NUCLEOTIDE SEQUENCE [LARGE SCALE GENOMIC DNA]</scope>
    <source>
        <strain evidence="2 3">CLN-1</strain>
    </source>
</reference>
<dbReference type="Proteomes" id="UP000318554">
    <property type="component" value="Unassembled WGS sequence"/>
</dbReference>
<dbReference type="AlphaFoldDB" id="A0A554WEB6"/>
<protein>
    <submittedName>
        <fullName evidence="2">Uncharacterized protein</fullName>
    </submittedName>
</protein>